<protein>
    <submittedName>
        <fullName evidence="1">Uncharacterized protein</fullName>
    </submittedName>
</protein>
<dbReference type="Proteomes" id="UP000662747">
    <property type="component" value="Chromosome"/>
</dbReference>
<evidence type="ECO:0000313" key="1">
    <source>
        <dbReference type="EMBL" id="QSQ20431.1"/>
    </source>
</evidence>
<gene>
    <name evidence="1" type="ORF">JY651_35015</name>
</gene>
<organism evidence="1 2">
    <name type="scientific">Pyxidicoccus parkwayensis</name>
    <dbReference type="NCBI Taxonomy" id="2813578"/>
    <lineage>
        <taxon>Bacteria</taxon>
        <taxon>Pseudomonadati</taxon>
        <taxon>Myxococcota</taxon>
        <taxon>Myxococcia</taxon>
        <taxon>Myxococcales</taxon>
        <taxon>Cystobacterineae</taxon>
        <taxon>Myxococcaceae</taxon>
        <taxon>Pyxidicoccus</taxon>
    </lineage>
</organism>
<reference evidence="1 2" key="1">
    <citation type="submission" date="2021-02" db="EMBL/GenBank/DDBJ databases">
        <title>De Novo genome assembly of isolated myxobacteria.</title>
        <authorList>
            <person name="Stevens D.C."/>
        </authorList>
    </citation>
    <scope>NUCLEOTIDE SEQUENCE [LARGE SCALE GENOMIC DNA]</scope>
    <source>
        <strain evidence="2">SCPEA02</strain>
    </source>
</reference>
<evidence type="ECO:0000313" key="2">
    <source>
        <dbReference type="Proteomes" id="UP000662747"/>
    </source>
</evidence>
<dbReference type="RefSeq" id="WP_206722011.1">
    <property type="nucleotide sequence ID" value="NZ_CP071090.1"/>
</dbReference>
<keyword evidence="2" id="KW-1185">Reference proteome</keyword>
<proteinExistence type="predicted"/>
<name>A0ABX7NSQ4_9BACT</name>
<accession>A0ABX7NSQ4</accession>
<dbReference type="EMBL" id="CP071090">
    <property type="protein sequence ID" value="QSQ20431.1"/>
    <property type="molecule type" value="Genomic_DNA"/>
</dbReference>
<sequence length="194" mass="21854">MTAQISDSFRYRDRGFRLTGVKGSGLFDPTRHGLQPQMMSTACYRGFICSYSVTDGGLFLEELCIGLSNVEKLKARHGRGMPLFGKTPRCSDETHQQVMYEALHARVPFSGGLLLANGFIRELYVHMGFHPAWKFQEVHELLFEEGVLLEEIDCSAAMARVRERLGNRPLAPGSSASQGEIEQWVSKSFRLDYD</sequence>